<feature type="transmembrane region" description="Helical" evidence="1">
    <location>
        <begin position="89"/>
        <end position="106"/>
    </location>
</feature>
<accession>A0A419R3Q0</accession>
<evidence type="ECO:0000313" key="3">
    <source>
        <dbReference type="Proteomes" id="UP000284322"/>
    </source>
</evidence>
<comment type="caution">
    <text evidence="2">The sequence shown here is derived from an EMBL/GenBank/DDBJ whole genome shotgun (WGS) entry which is preliminary data.</text>
</comment>
<proteinExistence type="predicted"/>
<keyword evidence="1" id="KW-0472">Membrane</keyword>
<sequence length="196" mass="20850">MHSNYQPEEKSMTTLSDAFARNIWIGTMATVSTVTSLLLACATPFPSLAALAATNVSRRDGMVLMFVAWFAAQAVGFIVHGFPFEPASMVWPFALGTAAVGSLLAAEFARQSMASTHALLRAGGAYIGAFAGFKLGILLWVSLLDHGWAAFSADIMLRQFVRYGAIFAGMAAVQYALTRLGVRVASDRYARAASAA</sequence>
<dbReference type="EMBL" id="RAHJ01000014">
    <property type="protein sequence ID" value="RJX69158.1"/>
    <property type="molecule type" value="Genomic_DNA"/>
</dbReference>
<keyword evidence="1" id="KW-1133">Transmembrane helix</keyword>
<reference evidence="2 3" key="1">
    <citation type="submission" date="2018-09" db="EMBL/GenBank/DDBJ databases">
        <title>Altererythrobacter sp.Ery1 and Ery12, the genome sequencing of novel strains in genus Alterythrobacter.</title>
        <authorList>
            <person name="Cheng H."/>
            <person name="Wu Y.-H."/>
            <person name="Fang C."/>
            <person name="Xu X.-W."/>
        </authorList>
    </citation>
    <scope>NUCLEOTIDE SEQUENCE [LARGE SCALE GENOMIC DNA]</scope>
    <source>
        <strain evidence="2 3">Ery12</strain>
    </source>
</reference>
<dbReference type="Proteomes" id="UP000284322">
    <property type="component" value="Unassembled WGS sequence"/>
</dbReference>
<name>A0A419R3Q0_9SPHN</name>
<gene>
    <name evidence="2" type="ORF">D6858_04495</name>
</gene>
<protein>
    <submittedName>
        <fullName evidence="2">Uncharacterized protein</fullName>
    </submittedName>
</protein>
<feature type="transmembrane region" description="Helical" evidence="1">
    <location>
        <begin position="23"/>
        <end position="51"/>
    </location>
</feature>
<dbReference type="AlphaFoldDB" id="A0A419R3Q0"/>
<feature type="transmembrane region" description="Helical" evidence="1">
    <location>
        <begin position="160"/>
        <end position="178"/>
    </location>
</feature>
<evidence type="ECO:0000313" key="2">
    <source>
        <dbReference type="EMBL" id="RJX69158.1"/>
    </source>
</evidence>
<feature type="transmembrane region" description="Helical" evidence="1">
    <location>
        <begin position="118"/>
        <end position="140"/>
    </location>
</feature>
<keyword evidence="1" id="KW-0812">Transmembrane</keyword>
<feature type="transmembrane region" description="Helical" evidence="1">
    <location>
        <begin position="63"/>
        <end position="83"/>
    </location>
</feature>
<organism evidence="2 3">
    <name type="scientific">Tsuneonella suprasediminis</name>
    <dbReference type="NCBI Taxonomy" id="2306996"/>
    <lineage>
        <taxon>Bacteria</taxon>
        <taxon>Pseudomonadati</taxon>
        <taxon>Pseudomonadota</taxon>
        <taxon>Alphaproteobacteria</taxon>
        <taxon>Sphingomonadales</taxon>
        <taxon>Erythrobacteraceae</taxon>
        <taxon>Tsuneonella</taxon>
    </lineage>
</organism>
<keyword evidence="3" id="KW-1185">Reference proteome</keyword>
<evidence type="ECO:0000256" key="1">
    <source>
        <dbReference type="SAM" id="Phobius"/>
    </source>
</evidence>